<evidence type="ECO:0000313" key="2">
    <source>
        <dbReference type="EMBL" id="SBT33402.1"/>
    </source>
</evidence>
<accession>A0A1A8YP79</accession>
<dbReference type="Proteomes" id="UP000078555">
    <property type="component" value="Unassembled WGS sequence"/>
</dbReference>
<sequence>MSLDTGRTIYNFVSTSNKYEKIFDNYHDEEKEIYIGICRDNIGNSLGEDNPSVLFCAKCVKYLNDFVEDKHPSLYRDDACNYMFYRHYNDLIHTNKSNDGIIKFYQMFIESDEQLNICSDYMKDFSKDIYKNIQKLIALHESLKKLENPSDPGSPQHCTDAKSFYESHKSHLEQFCMVDSDAFCEELEKFKPRYDSCISMITCEGLQKTLLSTKKNNLVGFIVFPVFIMAVISFILFILYKYTSYASWLRPQKGKNCLRDNLDEEINNVIYTSEMSSTNLKNRPYNIAYHSEGY</sequence>
<protein>
    <submittedName>
        <fullName evidence="2">PIR Superfamily Protein</fullName>
    </submittedName>
</protein>
<dbReference type="AlphaFoldDB" id="A0A1A8YP79"/>
<keyword evidence="1" id="KW-1133">Transmembrane helix</keyword>
<gene>
    <name evidence="2" type="ORF">POVWA1_016950</name>
</gene>
<evidence type="ECO:0000313" key="3">
    <source>
        <dbReference type="Proteomes" id="UP000078555"/>
    </source>
</evidence>
<dbReference type="Pfam" id="PF05795">
    <property type="entry name" value="Plasmodium_Vir"/>
    <property type="match status" value="1"/>
</dbReference>
<name>A0A1A8YP79_PLAOA</name>
<keyword evidence="1" id="KW-0472">Membrane</keyword>
<dbReference type="InterPro" id="IPR008780">
    <property type="entry name" value="Plasmodium_Vir"/>
</dbReference>
<dbReference type="EMBL" id="FLRD01000056">
    <property type="protein sequence ID" value="SBT33402.1"/>
    <property type="molecule type" value="Genomic_DNA"/>
</dbReference>
<organism evidence="2 3">
    <name type="scientific">Plasmodium ovale wallikeri</name>
    <dbReference type="NCBI Taxonomy" id="864142"/>
    <lineage>
        <taxon>Eukaryota</taxon>
        <taxon>Sar</taxon>
        <taxon>Alveolata</taxon>
        <taxon>Apicomplexa</taxon>
        <taxon>Aconoidasida</taxon>
        <taxon>Haemosporida</taxon>
        <taxon>Plasmodiidae</taxon>
        <taxon>Plasmodium</taxon>
        <taxon>Plasmodium (Plasmodium)</taxon>
    </lineage>
</organism>
<feature type="transmembrane region" description="Helical" evidence="1">
    <location>
        <begin position="218"/>
        <end position="240"/>
    </location>
</feature>
<keyword evidence="3" id="KW-1185">Reference proteome</keyword>
<keyword evidence="1" id="KW-0812">Transmembrane</keyword>
<proteinExistence type="predicted"/>
<evidence type="ECO:0000256" key="1">
    <source>
        <dbReference type="SAM" id="Phobius"/>
    </source>
</evidence>
<reference evidence="3" key="1">
    <citation type="submission" date="2016-05" db="EMBL/GenBank/DDBJ databases">
        <authorList>
            <person name="Naeem Raeece"/>
        </authorList>
    </citation>
    <scope>NUCLEOTIDE SEQUENCE [LARGE SCALE GENOMIC DNA]</scope>
</reference>